<feature type="domain" description="Helitron helicase-like" evidence="2">
    <location>
        <begin position="22"/>
        <end position="88"/>
    </location>
</feature>
<dbReference type="InterPro" id="IPR025476">
    <property type="entry name" value="Helitron_helicase-like"/>
</dbReference>
<name>A0AAD5VKM3_9AGAR</name>
<keyword evidence="4" id="KW-1185">Reference proteome</keyword>
<organism evidence="3 4">
    <name type="scientific">Leucocoprinus birnbaumii</name>
    <dbReference type="NCBI Taxonomy" id="56174"/>
    <lineage>
        <taxon>Eukaryota</taxon>
        <taxon>Fungi</taxon>
        <taxon>Dikarya</taxon>
        <taxon>Basidiomycota</taxon>
        <taxon>Agaricomycotina</taxon>
        <taxon>Agaricomycetes</taxon>
        <taxon>Agaricomycetidae</taxon>
        <taxon>Agaricales</taxon>
        <taxon>Agaricineae</taxon>
        <taxon>Agaricaceae</taxon>
        <taxon>Leucocoprinus</taxon>
    </lineage>
</organism>
<sequence length="576" mass="64918">MYGDMNVDLTVKCPELVSARERMVRLAKDPVAAADFFQLQYEFLFRDLLGWDFEKSRSRPGGGLLGELAAFIGTTEFTERGSLHGHRILWLQGGLSPSELHRRLDSSTTFQGQLFNFLENIIWHELPDLEVDIPSDWDPRTERPPEPPGIRQERVSEATDGPVVEDPNVMEVVNEWDMVFVTEIKKCGVAAVAPQGTILDQKCQIHAQQATQYLHGFEDFFCSHPTVSMPSGLLMSYVKGKWNDNATQSETNDDDSGEEDACEPEAQVKRTTDGQYTCHDKRRADTEHRDTSEQRGRAGTCPCYMLHSPHPLKSSHVIVQHAPDDLLDGNWCRIPRVSGMTVPRQSNQREWALFALAHFRPFNDVHRLIEGALTNEAVINAFTEFTFQDQHQQILQNWEDVHECEDEREAERLKKQSQQLSEASKHGGSGNEIDINAGDAIDDDDDTEEVLSDHCIKSLTDSEHSTLATLYSSGWISEVQSTKICGDISGAYDQSNDDDGKLDLKTSLRIWRREQKQQEDEVSCSRRKLQSDPGNQISQVLLQDTLSGHPQQVVKQSIFDQGLLPTEARGSELGLA</sequence>
<gene>
    <name evidence="3" type="ORF">NP233_g11239</name>
</gene>
<proteinExistence type="predicted"/>
<feature type="compositionally biased region" description="Basic and acidic residues" evidence="1">
    <location>
        <begin position="137"/>
        <end position="157"/>
    </location>
</feature>
<dbReference type="Pfam" id="PF14214">
    <property type="entry name" value="Helitron_like_N"/>
    <property type="match status" value="1"/>
</dbReference>
<evidence type="ECO:0000313" key="4">
    <source>
        <dbReference type="Proteomes" id="UP001213000"/>
    </source>
</evidence>
<feature type="compositionally biased region" description="Basic and acidic residues" evidence="1">
    <location>
        <begin position="266"/>
        <end position="295"/>
    </location>
</feature>
<feature type="region of interest" description="Disordered" evidence="1">
    <location>
        <begin position="134"/>
        <end position="163"/>
    </location>
</feature>
<comment type="caution">
    <text evidence="3">The sequence shown here is derived from an EMBL/GenBank/DDBJ whole genome shotgun (WGS) entry which is preliminary data.</text>
</comment>
<evidence type="ECO:0000259" key="2">
    <source>
        <dbReference type="Pfam" id="PF14214"/>
    </source>
</evidence>
<protein>
    <recommendedName>
        <fullName evidence="2">Helitron helicase-like domain-containing protein</fullName>
    </recommendedName>
</protein>
<dbReference type="Proteomes" id="UP001213000">
    <property type="component" value="Unassembled WGS sequence"/>
</dbReference>
<dbReference type="EMBL" id="JANIEX010001299">
    <property type="protein sequence ID" value="KAJ3559531.1"/>
    <property type="molecule type" value="Genomic_DNA"/>
</dbReference>
<reference evidence="3" key="1">
    <citation type="submission" date="2022-07" db="EMBL/GenBank/DDBJ databases">
        <title>Genome Sequence of Leucocoprinus birnbaumii.</title>
        <authorList>
            <person name="Buettner E."/>
        </authorList>
    </citation>
    <scope>NUCLEOTIDE SEQUENCE</scope>
    <source>
        <strain evidence="3">VT141</strain>
    </source>
</reference>
<evidence type="ECO:0000313" key="3">
    <source>
        <dbReference type="EMBL" id="KAJ3559531.1"/>
    </source>
</evidence>
<evidence type="ECO:0000256" key="1">
    <source>
        <dbReference type="SAM" id="MobiDB-lite"/>
    </source>
</evidence>
<dbReference type="AlphaFoldDB" id="A0AAD5VKM3"/>
<feature type="compositionally biased region" description="Acidic residues" evidence="1">
    <location>
        <begin position="251"/>
        <end position="263"/>
    </location>
</feature>
<feature type="region of interest" description="Disordered" evidence="1">
    <location>
        <begin position="245"/>
        <end position="295"/>
    </location>
</feature>
<feature type="region of interest" description="Disordered" evidence="1">
    <location>
        <begin position="408"/>
        <end position="447"/>
    </location>
</feature>
<accession>A0AAD5VKM3</accession>